<evidence type="ECO:0000256" key="1">
    <source>
        <dbReference type="SAM" id="MobiDB-lite"/>
    </source>
</evidence>
<proteinExistence type="predicted"/>
<feature type="compositionally biased region" description="Low complexity" evidence="1">
    <location>
        <begin position="105"/>
        <end position="118"/>
    </location>
</feature>
<keyword evidence="2" id="KW-1133">Transmembrane helix</keyword>
<keyword evidence="2" id="KW-0812">Transmembrane</keyword>
<evidence type="ECO:0000256" key="2">
    <source>
        <dbReference type="SAM" id="Phobius"/>
    </source>
</evidence>
<evidence type="ECO:0000313" key="3">
    <source>
        <dbReference type="EMBL" id="KAF1952181.1"/>
    </source>
</evidence>
<keyword evidence="2" id="KW-0472">Membrane</keyword>
<protein>
    <submittedName>
        <fullName evidence="3">Uncharacterized protein</fullName>
    </submittedName>
</protein>
<dbReference type="EMBL" id="ML977012">
    <property type="protein sequence ID" value="KAF1952181.1"/>
    <property type="molecule type" value="Genomic_DNA"/>
</dbReference>
<dbReference type="InterPro" id="IPR021848">
    <property type="entry name" value="HODM_asu-like"/>
</dbReference>
<name>A0A6A5THU2_9PLEO</name>
<dbReference type="OrthoDB" id="5043642at2759"/>
<feature type="transmembrane region" description="Helical" evidence="2">
    <location>
        <begin position="384"/>
        <end position="410"/>
    </location>
</feature>
<feature type="transmembrane region" description="Helical" evidence="2">
    <location>
        <begin position="210"/>
        <end position="230"/>
    </location>
</feature>
<feature type="transmembrane region" description="Helical" evidence="2">
    <location>
        <begin position="242"/>
        <end position="265"/>
    </location>
</feature>
<dbReference type="AlphaFoldDB" id="A0A6A5THU2"/>
<organism evidence="3 4">
    <name type="scientific">Byssothecium circinans</name>
    <dbReference type="NCBI Taxonomy" id="147558"/>
    <lineage>
        <taxon>Eukaryota</taxon>
        <taxon>Fungi</taxon>
        <taxon>Dikarya</taxon>
        <taxon>Ascomycota</taxon>
        <taxon>Pezizomycotina</taxon>
        <taxon>Dothideomycetes</taxon>
        <taxon>Pleosporomycetidae</taxon>
        <taxon>Pleosporales</taxon>
        <taxon>Massarineae</taxon>
        <taxon>Massarinaceae</taxon>
        <taxon>Byssothecium</taxon>
    </lineage>
</organism>
<feature type="region of interest" description="Disordered" evidence="1">
    <location>
        <begin position="133"/>
        <end position="153"/>
    </location>
</feature>
<gene>
    <name evidence="3" type="ORF">CC80DRAFT_538383</name>
</gene>
<dbReference type="Proteomes" id="UP000800035">
    <property type="component" value="Unassembled WGS sequence"/>
</dbReference>
<feature type="transmembrane region" description="Helical" evidence="2">
    <location>
        <begin position="176"/>
        <end position="198"/>
    </location>
</feature>
<reference evidence="3" key="1">
    <citation type="journal article" date="2020" name="Stud. Mycol.">
        <title>101 Dothideomycetes genomes: a test case for predicting lifestyles and emergence of pathogens.</title>
        <authorList>
            <person name="Haridas S."/>
            <person name="Albert R."/>
            <person name="Binder M."/>
            <person name="Bloem J."/>
            <person name="Labutti K."/>
            <person name="Salamov A."/>
            <person name="Andreopoulos B."/>
            <person name="Baker S."/>
            <person name="Barry K."/>
            <person name="Bills G."/>
            <person name="Bluhm B."/>
            <person name="Cannon C."/>
            <person name="Castanera R."/>
            <person name="Culley D."/>
            <person name="Daum C."/>
            <person name="Ezra D."/>
            <person name="Gonzalez J."/>
            <person name="Henrissat B."/>
            <person name="Kuo A."/>
            <person name="Liang C."/>
            <person name="Lipzen A."/>
            <person name="Lutzoni F."/>
            <person name="Magnuson J."/>
            <person name="Mondo S."/>
            <person name="Nolan M."/>
            <person name="Ohm R."/>
            <person name="Pangilinan J."/>
            <person name="Park H.-J."/>
            <person name="Ramirez L."/>
            <person name="Alfaro M."/>
            <person name="Sun H."/>
            <person name="Tritt A."/>
            <person name="Yoshinaga Y."/>
            <person name="Zwiers L.-H."/>
            <person name="Turgeon B."/>
            <person name="Goodwin S."/>
            <person name="Spatafora J."/>
            <person name="Crous P."/>
            <person name="Grigoriev I."/>
        </authorList>
    </citation>
    <scope>NUCLEOTIDE SEQUENCE</scope>
    <source>
        <strain evidence="3">CBS 675.92</strain>
    </source>
</reference>
<evidence type="ECO:0000313" key="4">
    <source>
        <dbReference type="Proteomes" id="UP000800035"/>
    </source>
</evidence>
<dbReference type="Pfam" id="PF11927">
    <property type="entry name" value="HODM_asu-like"/>
    <property type="match status" value="1"/>
</dbReference>
<feature type="transmembrane region" description="Helical" evidence="2">
    <location>
        <begin position="271"/>
        <end position="293"/>
    </location>
</feature>
<accession>A0A6A5THU2</accession>
<feature type="region of interest" description="Disordered" evidence="1">
    <location>
        <begin position="93"/>
        <end position="118"/>
    </location>
</feature>
<sequence length="820" mass="93218">MPMDQPHNTHITTTILLKDLESAQTMIFPSSTKIPPTATDLLPPLSTTFSQTHIRSPYTHTLHHKEENMTCTPEKFENAKTDTDTAIDMEVLQDYPSPPDHGGYPSPSTSSPTPTTVPTRPFSFTAGDDTNPIHDPESSPCAPLIPPASAQEDKPKMSIMQSINLSLEGLNIIERILLALACLTVGLLLFVLLRHFVWPLLAYAYKEHPAALFSVLGSYAVCCIQARKIVEKAEGPRDDVLAMYFIGLPFALVILIAAYTFAVWWTQIDSLLELCITSVLLFGTFTTGWVGMYKETDYEKLKSSVVYLDALRQYLLGGARDVGWEDGREDEERNVGGDICKRNSIILHHRNNASFANASTSATYAHLYNHDRHQLCAMNLPSPIYVLFFLAVVIFGYCFWFGTVLARLWYYKGDLHGDFQVFDIQPAYKRGRNVKRRAEAAGEGYGDDGGKWTAVARPILHEDDVDDPAEKRRIMEDRRISRLPTFLQDDCGDASQFPDVGYGIPAEVYNKQFEQSRPVDYRTLGLRREDMRNWLTVDIKFRDHTEAKQRLLDTKLRECVQRTPAVKEASEELLPEVVNFLTDTYPQSFSEKTIRGFPHVKNHVTRVEWSLQRPYEPQALELIARLAVEDFVFFGRDEFAGAWKLIGGSVCFPSGWSLSSILGQDIDNLLEPVVAWDNLSDILDYMEQSSDTQPMKRSTTFIQTNPGDRSNQQLLHIPARQDFFQGRISSLKPQDMVVRRERQTFRKLLQSGVIVMTVKTELCDLMDLSVTERRNLADEIHSWEENEATLKGLDLWRRIVLGFIEGRTMVYDDQTVIETW</sequence>
<keyword evidence="4" id="KW-1185">Reference proteome</keyword>